<dbReference type="AlphaFoldDB" id="A0A6A7BQI0"/>
<evidence type="ECO:0000256" key="1">
    <source>
        <dbReference type="SAM" id="MobiDB-lite"/>
    </source>
</evidence>
<evidence type="ECO:0000313" key="2">
    <source>
        <dbReference type="EMBL" id="KAF2857372.1"/>
    </source>
</evidence>
<sequence length="180" mass="20175">MPKRNAPAGTAHSHSHQSQLSFHGRSATNKVTKSGVNAAAIDRKKAELPKPVVPVTVAAYDVEKSDHEEEDENEESLGPWNKVTEQQINDYWSARENSRIAPRVHQNGLSRDEKILREWDLSTHYGPCIGISRKRRWCRANGLGLDPAIEVLAVIMREDKKNTGRAYIDDLLTARTGLVE</sequence>
<dbReference type="PANTHER" id="PTHR14303:SF0">
    <property type="entry name" value="DNA POLYMERASE DELTA SUBUNIT 4"/>
    <property type="match status" value="1"/>
</dbReference>
<evidence type="ECO:0000313" key="3">
    <source>
        <dbReference type="Proteomes" id="UP000799421"/>
    </source>
</evidence>
<dbReference type="GO" id="GO:0000731">
    <property type="term" value="P:DNA synthesis involved in DNA repair"/>
    <property type="evidence" value="ECO:0007669"/>
    <property type="project" value="InterPro"/>
</dbReference>
<dbReference type="PANTHER" id="PTHR14303">
    <property type="entry name" value="DNA POLYMERASE DELTA SUBUNIT 4"/>
    <property type="match status" value="1"/>
</dbReference>
<organism evidence="2 3">
    <name type="scientific">Piedraia hortae CBS 480.64</name>
    <dbReference type="NCBI Taxonomy" id="1314780"/>
    <lineage>
        <taxon>Eukaryota</taxon>
        <taxon>Fungi</taxon>
        <taxon>Dikarya</taxon>
        <taxon>Ascomycota</taxon>
        <taxon>Pezizomycotina</taxon>
        <taxon>Dothideomycetes</taxon>
        <taxon>Dothideomycetidae</taxon>
        <taxon>Capnodiales</taxon>
        <taxon>Piedraiaceae</taxon>
        <taxon>Piedraia</taxon>
    </lineage>
</organism>
<gene>
    <name evidence="2" type="ORF">K470DRAFT_297145</name>
</gene>
<protein>
    <recommendedName>
        <fullName evidence="4">DNA polymerase delta subunit 4</fullName>
    </recommendedName>
</protein>
<name>A0A6A7BQI0_9PEZI</name>
<dbReference type="EMBL" id="MU006047">
    <property type="protein sequence ID" value="KAF2857372.1"/>
    <property type="molecule type" value="Genomic_DNA"/>
</dbReference>
<keyword evidence="3" id="KW-1185">Reference proteome</keyword>
<proteinExistence type="predicted"/>
<dbReference type="GO" id="GO:0043625">
    <property type="term" value="C:delta DNA polymerase complex"/>
    <property type="evidence" value="ECO:0007669"/>
    <property type="project" value="TreeGrafter"/>
</dbReference>
<accession>A0A6A7BQI0</accession>
<dbReference type="GO" id="GO:0003887">
    <property type="term" value="F:DNA-directed DNA polymerase activity"/>
    <property type="evidence" value="ECO:0007669"/>
    <property type="project" value="TreeGrafter"/>
</dbReference>
<evidence type="ECO:0008006" key="4">
    <source>
        <dbReference type="Google" id="ProtNLM"/>
    </source>
</evidence>
<dbReference type="GO" id="GO:0006261">
    <property type="term" value="P:DNA-templated DNA replication"/>
    <property type="evidence" value="ECO:0007669"/>
    <property type="project" value="TreeGrafter"/>
</dbReference>
<dbReference type="Proteomes" id="UP000799421">
    <property type="component" value="Unassembled WGS sequence"/>
</dbReference>
<feature type="region of interest" description="Disordered" evidence="1">
    <location>
        <begin position="1"/>
        <end position="35"/>
    </location>
</feature>
<dbReference type="Pfam" id="PF04081">
    <property type="entry name" value="DNA_pol_delta_4"/>
    <property type="match status" value="1"/>
</dbReference>
<feature type="compositionally biased region" description="Polar residues" evidence="1">
    <location>
        <begin position="26"/>
        <end position="35"/>
    </location>
</feature>
<dbReference type="OrthoDB" id="337486at2759"/>
<dbReference type="InterPro" id="IPR007218">
    <property type="entry name" value="DNA_pol_delta_4"/>
</dbReference>
<reference evidence="2" key="1">
    <citation type="journal article" date="2020" name="Stud. Mycol.">
        <title>101 Dothideomycetes genomes: a test case for predicting lifestyles and emergence of pathogens.</title>
        <authorList>
            <person name="Haridas S."/>
            <person name="Albert R."/>
            <person name="Binder M."/>
            <person name="Bloem J."/>
            <person name="Labutti K."/>
            <person name="Salamov A."/>
            <person name="Andreopoulos B."/>
            <person name="Baker S."/>
            <person name="Barry K."/>
            <person name="Bills G."/>
            <person name="Bluhm B."/>
            <person name="Cannon C."/>
            <person name="Castanera R."/>
            <person name="Culley D."/>
            <person name="Daum C."/>
            <person name="Ezra D."/>
            <person name="Gonzalez J."/>
            <person name="Henrissat B."/>
            <person name="Kuo A."/>
            <person name="Liang C."/>
            <person name="Lipzen A."/>
            <person name="Lutzoni F."/>
            <person name="Magnuson J."/>
            <person name="Mondo S."/>
            <person name="Nolan M."/>
            <person name="Ohm R."/>
            <person name="Pangilinan J."/>
            <person name="Park H.-J."/>
            <person name="Ramirez L."/>
            <person name="Alfaro M."/>
            <person name="Sun H."/>
            <person name="Tritt A."/>
            <person name="Yoshinaga Y."/>
            <person name="Zwiers L.-H."/>
            <person name="Turgeon B."/>
            <person name="Goodwin S."/>
            <person name="Spatafora J."/>
            <person name="Crous P."/>
            <person name="Grigoriev I."/>
        </authorList>
    </citation>
    <scope>NUCLEOTIDE SEQUENCE</scope>
    <source>
        <strain evidence="2">CBS 480.64</strain>
    </source>
</reference>